<dbReference type="PANTHER" id="PTHR45705">
    <property type="entry name" value="FI20236P1"/>
    <property type="match status" value="1"/>
</dbReference>
<keyword evidence="1" id="KW-0862">Zinc</keyword>
<dbReference type="eggNOG" id="KOG0703">
    <property type="taxonomic scope" value="Eukaryota"/>
</dbReference>
<dbReference type="FunFam" id="1.10.8.10:FF:000081">
    <property type="entry name" value="GTPase activating protein for Arf"/>
    <property type="match status" value="1"/>
</dbReference>
<dbReference type="Gene3D" id="1.10.220.150">
    <property type="entry name" value="Arf GTPase activating protein"/>
    <property type="match status" value="1"/>
</dbReference>
<dbReference type="PROSITE" id="PS50115">
    <property type="entry name" value="ARFGAP"/>
    <property type="match status" value="1"/>
</dbReference>
<feature type="compositionally biased region" description="Polar residues" evidence="2">
    <location>
        <begin position="518"/>
        <end position="531"/>
    </location>
</feature>
<dbReference type="InterPro" id="IPR001164">
    <property type="entry name" value="ArfGAP_dom"/>
</dbReference>
<feature type="compositionally biased region" description="Low complexity" evidence="2">
    <location>
        <begin position="454"/>
        <end position="467"/>
    </location>
</feature>
<dbReference type="InterPro" id="IPR009060">
    <property type="entry name" value="UBA-like_sf"/>
</dbReference>
<feature type="region of interest" description="Disordered" evidence="2">
    <location>
        <begin position="602"/>
        <end position="665"/>
    </location>
</feature>
<reference evidence="5 6" key="1">
    <citation type="journal article" date="2013" name="BMC Genomics">
        <title>Genomics-driven discovery of the pneumocandin biosynthetic gene cluster in the fungus Glarea lozoyensis.</title>
        <authorList>
            <person name="Chen L."/>
            <person name="Yue Q."/>
            <person name="Zhang X."/>
            <person name="Xiang M."/>
            <person name="Wang C."/>
            <person name="Li S."/>
            <person name="Che Y."/>
            <person name="Ortiz-Lopez F.J."/>
            <person name="Bills G.F."/>
            <person name="Liu X."/>
            <person name="An Z."/>
        </authorList>
    </citation>
    <scope>NUCLEOTIDE SEQUENCE [LARGE SCALE GENOMIC DNA]</scope>
    <source>
        <strain evidence="6">ATCC 20868 / MF5171</strain>
    </source>
</reference>
<feature type="region of interest" description="Disordered" evidence="2">
    <location>
        <begin position="696"/>
        <end position="717"/>
    </location>
</feature>
<dbReference type="Pfam" id="PF01412">
    <property type="entry name" value="ArfGap"/>
    <property type="match status" value="1"/>
</dbReference>
<dbReference type="HOGENOM" id="CLU_017628_0_0_1"/>
<dbReference type="PROSITE" id="PS50030">
    <property type="entry name" value="UBA"/>
    <property type="match status" value="1"/>
</dbReference>
<evidence type="ECO:0000313" key="5">
    <source>
        <dbReference type="EMBL" id="EPE27786.1"/>
    </source>
</evidence>
<protein>
    <submittedName>
        <fullName evidence="5">ArfGap/RecO-like zinc finger</fullName>
    </submittedName>
</protein>
<dbReference type="GO" id="GO:0005737">
    <property type="term" value="C:cytoplasm"/>
    <property type="evidence" value="ECO:0007669"/>
    <property type="project" value="TreeGrafter"/>
</dbReference>
<dbReference type="PRINTS" id="PR00405">
    <property type="entry name" value="REVINTRACTNG"/>
</dbReference>
<dbReference type="InterPro" id="IPR051718">
    <property type="entry name" value="ARF_GTPase-activating"/>
</dbReference>
<dbReference type="SUPFAM" id="SSF57863">
    <property type="entry name" value="ArfGap/RecO-like zinc finger"/>
    <property type="match status" value="1"/>
</dbReference>
<proteinExistence type="predicted"/>
<dbReference type="OrthoDB" id="10266696at2759"/>
<dbReference type="SUPFAM" id="SSF46934">
    <property type="entry name" value="UBA-like"/>
    <property type="match status" value="1"/>
</dbReference>
<feature type="region of interest" description="Disordered" evidence="2">
    <location>
        <begin position="271"/>
        <end position="374"/>
    </location>
</feature>
<feature type="domain" description="UBA" evidence="3">
    <location>
        <begin position="228"/>
        <end position="270"/>
    </location>
</feature>
<feature type="compositionally biased region" description="Polar residues" evidence="2">
    <location>
        <begin position="472"/>
        <end position="498"/>
    </location>
</feature>
<evidence type="ECO:0000313" key="6">
    <source>
        <dbReference type="Proteomes" id="UP000016922"/>
    </source>
</evidence>
<sequence length="717" mass="79333">MSAATSKRQQARNERALQDLIKGVPGNDVCADCQARNPGERSVNNGWVTVVLMGSTGWASWSLGIFLCMRCAALHRKLGTHITKVKSLSMDSWSTEQVEVMRRIGNVASNRLYNPSNTRPPIPFDADEADSAMERFIRQKYQDKTSKPTTRQNTGSTGGSDEPPPLPPKTGSRFGFRSASSIFPLSSKAKRQAAAAQSELDQHRRSPSPPPRNKPSRVFGTTVSHEAEGDLERKLEKLRDMGFRDEKRNAAVLKGLGGNLEKSIETLVRLGEGQAPVPVPKTGSENSGPSSRSRTPLSATGNAGITINRTREKSPPKAPPKSNDPWEMLDAPPPPAKPQSSQSTGSMQPQSPMLSGNPYQQFNNTSNPFGLMPSQSQVNLNQAFQNMAVSNSQPLFPNHTGGFPGPQPTPQQQMYQHSVTPPMPSVPQQFHSQTIYENPAQQPQQNTGYNPFMQQQTTRQQQQQTQQYAAPINTSFQSNPFLQQSLGGSQSVYNSPVEQSPSQYQQSPSQYQQGAFHSFQNQQQTQSNPFLQNQQPQPQQQQYQQQVQPQQNYQFQQQQHYQQYPQQTHPILPQQTGRADKRTILDLYNYPQLAPQISSAPLLQSPQQQMQDPMQNQNMTIQQQSNTQQSQNQPQQQQQMNPRSPTSPVGSNNPFMTGGALQSPGVDVPGKLVSFANTAPNGSRHVSHESVSIEAGGWQNGRHSPDAWGNITGRSMR</sequence>
<evidence type="ECO:0000256" key="2">
    <source>
        <dbReference type="SAM" id="MobiDB-lite"/>
    </source>
</evidence>
<feature type="compositionally biased region" description="Low complexity" evidence="2">
    <location>
        <begin position="602"/>
        <end position="646"/>
    </location>
</feature>
<dbReference type="InterPro" id="IPR015940">
    <property type="entry name" value="UBA"/>
</dbReference>
<keyword evidence="1" id="KW-0479">Metal-binding</keyword>
<dbReference type="InterPro" id="IPR038508">
    <property type="entry name" value="ArfGAP_dom_sf"/>
</dbReference>
<dbReference type="KEGG" id="glz:GLAREA_04577"/>
<feature type="compositionally biased region" description="Low complexity" evidence="2">
    <location>
        <begin position="499"/>
        <end position="513"/>
    </location>
</feature>
<dbReference type="GeneID" id="19463632"/>
<dbReference type="OMA" id="ASWNMGI"/>
<feature type="region of interest" description="Disordered" evidence="2">
    <location>
        <begin position="139"/>
        <end position="233"/>
    </location>
</feature>
<feature type="compositionally biased region" description="Polar residues" evidence="2">
    <location>
        <begin position="283"/>
        <end position="308"/>
    </location>
</feature>
<dbReference type="AlphaFoldDB" id="S3D723"/>
<evidence type="ECO:0000256" key="1">
    <source>
        <dbReference type="PROSITE-ProRule" id="PRU00288"/>
    </source>
</evidence>
<dbReference type="SMART" id="SM00105">
    <property type="entry name" value="ArfGap"/>
    <property type="match status" value="1"/>
</dbReference>
<dbReference type="GO" id="GO:0005096">
    <property type="term" value="F:GTPase activator activity"/>
    <property type="evidence" value="ECO:0007669"/>
    <property type="project" value="InterPro"/>
</dbReference>
<feature type="domain" description="Arf-GAP" evidence="4">
    <location>
        <begin position="15"/>
        <end position="156"/>
    </location>
</feature>
<feature type="region of interest" description="Disordered" evidence="2">
    <location>
        <begin position="391"/>
        <end position="429"/>
    </location>
</feature>
<feature type="region of interest" description="Disordered" evidence="2">
    <location>
        <begin position="441"/>
        <end position="564"/>
    </location>
</feature>
<dbReference type="Proteomes" id="UP000016922">
    <property type="component" value="Unassembled WGS sequence"/>
</dbReference>
<feature type="compositionally biased region" description="Polar residues" evidence="2">
    <location>
        <begin position="344"/>
        <end position="374"/>
    </location>
</feature>
<accession>S3D723</accession>
<feature type="compositionally biased region" description="Low complexity" evidence="2">
    <location>
        <begin position="532"/>
        <end position="564"/>
    </location>
</feature>
<gene>
    <name evidence="5" type="ORF">GLAREA_04577</name>
</gene>
<evidence type="ECO:0000259" key="3">
    <source>
        <dbReference type="PROSITE" id="PS50030"/>
    </source>
</evidence>
<dbReference type="PANTHER" id="PTHR45705:SF7">
    <property type="entry name" value="ACTIVATING PROTEIN FOR ARF, PUTATIVE (AFU_ORTHOLOGUE AFUA_4G09120)-RELATED"/>
    <property type="match status" value="1"/>
</dbReference>
<dbReference type="InterPro" id="IPR037278">
    <property type="entry name" value="ARFGAP/RecO"/>
</dbReference>
<dbReference type="EMBL" id="KE145369">
    <property type="protein sequence ID" value="EPE27786.1"/>
    <property type="molecule type" value="Genomic_DNA"/>
</dbReference>
<keyword evidence="1" id="KW-0863">Zinc-finger</keyword>
<organism evidence="5 6">
    <name type="scientific">Glarea lozoyensis (strain ATCC 20868 / MF5171)</name>
    <dbReference type="NCBI Taxonomy" id="1116229"/>
    <lineage>
        <taxon>Eukaryota</taxon>
        <taxon>Fungi</taxon>
        <taxon>Dikarya</taxon>
        <taxon>Ascomycota</taxon>
        <taxon>Pezizomycotina</taxon>
        <taxon>Leotiomycetes</taxon>
        <taxon>Helotiales</taxon>
        <taxon>Helotiaceae</taxon>
        <taxon>Glarea</taxon>
    </lineage>
</organism>
<dbReference type="RefSeq" id="XP_008085145.1">
    <property type="nucleotide sequence ID" value="XM_008086954.1"/>
</dbReference>
<name>S3D723_GLAL2</name>
<dbReference type="CDD" id="cd08204">
    <property type="entry name" value="ArfGap"/>
    <property type="match status" value="1"/>
</dbReference>
<evidence type="ECO:0000259" key="4">
    <source>
        <dbReference type="PROSITE" id="PS50115"/>
    </source>
</evidence>
<keyword evidence="6" id="KW-1185">Reference proteome</keyword>
<feature type="compositionally biased region" description="Polar residues" evidence="2">
    <location>
        <begin position="441"/>
        <end position="453"/>
    </location>
</feature>
<dbReference type="FunFam" id="1.10.220.150:FF:000026">
    <property type="entry name" value="GTPase activating protein for Arf, putative"/>
    <property type="match status" value="1"/>
</dbReference>
<dbReference type="GO" id="GO:0008270">
    <property type="term" value="F:zinc ion binding"/>
    <property type="evidence" value="ECO:0007669"/>
    <property type="project" value="UniProtKB-KW"/>
</dbReference>
<dbReference type="Gene3D" id="1.10.8.10">
    <property type="entry name" value="DNA helicase RuvA subunit, C-terminal domain"/>
    <property type="match status" value="1"/>
</dbReference>